<keyword evidence="2 3" id="KW-0732">Signal</keyword>
<dbReference type="Pfam" id="PF00497">
    <property type="entry name" value="SBP_bac_3"/>
    <property type="match status" value="1"/>
</dbReference>
<keyword evidence="6" id="KW-1185">Reference proteome</keyword>
<evidence type="ECO:0000256" key="3">
    <source>
        <dbReference type="SAM" id="SignalP"/>
    </source>
</evidence>
<evidence type="ECO:0000313" key="5">
    <source>
        <dbReference type="EMBL" id="MFK3865860.1"/>
    </source>
</evidence>
<reference evidence="5 6" key="1">
    <citation type="submission" date="2024-11" db="EMBL/GenBank/DDBJ databases">
        <title>The Natural Products Discovery Center: Release of the First 8490 Sequenced Strains for Exploring Actinobacteria Biosynthetic Diversity.</title>
        <authorList>
            <person name="Kalkreuter E."/>
            <person name="Kautsar S.A."/>
            <person name="Yang D."/>
            <person name="Bader C.D."/>
            <person name="Teijaro C.N."/>
            <person name="Fluegel L."/>
            <person name="Davis C.M."/>
            <person name="Simpson J.R."/>
            <person name="Lauterbach L."/>
            <person name="Steele A.D."/>
            <person name="Gui C."/>
            <person name="Meng S."/>
            <person name="Li G."/>
            <person name="Viehrig K."/>
            <person name="Ye F."/>
            <person name="Su P."/>
            <person name="Kiefer A.F."/>
            <person name="Nichols A."/>
            <person name="Cepeda A.J."/>
            <person name="Yan W."/>
            <person name="Fan B."/>
            <person name="Jiang Y."/>
            <person name="Adhikari A."/>
            <person name="Zheng C.-J."/>
            <person name="Schuster L."/>
            <person name="Cowan T.M."/>
            <person name="Smanski M.J."/>
            <person name="Chevrette M.G."/>
            <person name="De Carvalho L.P.S."/>
            <person name="Shen B."/>
        </authorList>
    </citation>
    <scope>NUCLEOTIDE SEQUENCE [LARGE SCALE GENOMIC DNA]</scope>
    <source>
        <strain evidence="5 6">NPDC078403</strain>
    </source>
</reference>
<dbReference type="Gene3D" id="3.40.190.10">
    <property type="entry name" value="Periplasmic binding protein-like II"/>
    <property type="match status" value="2"/>
</dbReference>
<dbReference type="SUPFAM" id="SSF53850">
    <property type="entry name" value="Periplasmic binding protein-like II"/>
    <property type="match status" value="1"/>
</dbReference>
<dbReference type="Proteomes" id="UP001620262">
    <property type="component" value="Unassembled WGS sequence"/>
</dbReference>
<dbReference type="EMBL" id="JBJDOT010000032">
    <property type="protein sequence ID" value="MFK3865860.1"/>
    <property type="molecule type" value="Genomic_DNA"/>
</dbReference>
<feature type="domain" description="Solute-binding protein family 3/N-terminal" evidence="4">
    <location>
        <begin position="29"/>
        <end position="256"/>
    </location>
</feature>
<evidence type="ECO:0000256" key="2">
    <source>
        <dbReference type="ARBA" id="ARBA00022729"/>
    </source>
</evidence>
<accession>A0ABW8L1F5</accession>
<gene>
    <name evidence="5" type="ORF">ACI2JU_18590</name>
</gene>
<dbReference type="PANTHER" id="PTHR35936">
    <property type="entry name" value="MEMBRANE-BOUND LYTIC MUREIN TRANSGLYCOSYLASE F"/>
    <property type="match status" value="1"/>
</dbReference>
<evidence type="ECO:0000259" key="4">
    <source>
        <dbReference type="SMART" id="SM00062"/>
    </source>
</evidence>
<sequence length="264" mass="29696">MRFIVYIFIIFAFINYAYAANEPNAAVQKISLAVDHAPPYSQINQNGEVSGAIVDIFREMKKQLPFKLELVGCPFSRCVRMLEQGEVNAMGGLILTPMRQQVMQFVTPPYMVLTSSFVFYAREDSQLQINNYDDLYGKKIAIMRGAVHFKRFDEDDELTKIAVLTESTAINLLLKGRADLVIAVEDTADHAMSVLNQPANKLVKMQYRFNDTIYGYLALSKQFSVTPLAQQVDALMKTMAATGQLNTLIAPYELPPLNEQALSF</sequence>
<protein>
    <submittedName>
        <fullName evidence="5">Substrate-binding periplasmic protein</fullName>
    </submittedName>
</protein>
<dbReference type="PANTHER" id="PTHR35936:SF25">
    <property type="entry name" value="ABC TRANSPORTER SUBSTRATE-BINDING PROTEIN"/>
    <property type="match status" value="1"/>
</dbReference>
<dbReference type="RefSeq" id="WP_182830562.1">
    <property type="nucleotide sequence ID" value="NZ_JBJDOT010000032.1"/>
</dbReference>
<proteinExistence type="inferred from homology"/>
<name>A0ABW8L1F5_9GAMM</name>
<feature type="signal peptide" evidence="3">
    <location>
        <begin position="1"/>
        <end position="19"/>
    </location>
</feature>
<evidence type="ECO:0000256" key="1">
    <source>
        <dbReference type="ARBA" id="ARBA00010333"/>
    </source>
</evidence>
<dbReference type="InterPro" id="IPR001638">
    <property type="entry name" value="Solute-binding_3/MltF_N"/>
</dbReference>
<feature type="chain" id="PRO_5045145156" evidence="3">
    <location>
        <begin position="20"/>
        <end position="264"/>
    </location>
</feature>
<evidence type="ECO:0000313" key="6">
    <source>
        <dbReference type="Proteomes" id="UP001620262"/>
    </source>
</evidence>
<comment type="similarity">
    <text evidence="1">Belongs to the bacterial solute-binding protein 3 family.</text>
</comment>
<organism evidence="5 6">
    <name type="scientific">Pseudoalteromonas rhizosphaerae</name>
    <dbReference type="NCBI Taxonomy" id="2518973"/>
    <lineage>
        <taxon>Bacteria</taxon>
        <taxon>Pseudomonadati</taxon>
        <taxon>Pseudomonadota</taxon>
        <taxon>Gammaproteobacteria</taxon>
        <taxon>Alteromonadales</taxon>
        <taxon>Pseudoalteromonadaceae</taxon>
        <taxon>Pseudoalteromonas</taxon>
    </lineage>
</organism>
<comment type="caution">
    <text evidence="5">The sequence shown here is derived from an EMBL/GenBank/DDBJ whole genome shotgun (WGS) entry which is preliminary data.</text>
</comment>
<dbReference type="SMART" id="SM00062">
    <property type="entry name" value="PBPb"/>
    <property type="match status" value="1"/>
</dbReference>